<reference evidence="1" key="1">
    <citation type="journal article" date="2021" name="Proc. Natl. Acad. Sci. U.S.A.">
        <title>A Catalog of Tens of Thousands of Viruses from Human Metagenomes Reveals Hidden Associations with Chronic Diseases.</title>
        <authorList>
            <person name="Tisza M.J."/>
            <person name="Buck C.B."/>
        </authorList>
    </citation>
    <scope>NUCLEOTIDE SEQUENCE</scope>
    <source>
        <strain evidence="1">Ctz6O13</strain>
    </source>
</reference>
<evidence type="ECO:0000313" key="1">
    <source>
        <dbReference type="EMBL" id="DAF63759.1"/>
    </source>
</evidence>
<sequence>MLKICLCYDRDSILLMESLQQKLSGHEGLVFQSYNEGYVTEKKKARSIKGNFAAKETPFCGLYEDAKMVKGFYSEDGRCTERNILSHLEENYGITPGLLGCTLGAHTPSLDDLINDFRQRNNDGTRT</sequence>
<dbReference type="EMBL" id="BK032843">
    <property type="protein sequence ID" value="DAF63759.1"/>
    <property type="molecule type" value="Genomic_DNA"/>
</dbReference>
<accession>A0A8S5TL83</accession>
<proteinExistence type="predicted"/>
<protein>
    <submittedName>
        <fullName evidence="1">Uncharacterized protein</fullName>
    </submittedName>
</protein>
<organism evidence="1">
    <name type="scientific">Podoviridae sp. ctz6O13</name>
    <dbReference type="NCBI Taxonomy" id="2827757"/>
    <lineage>
        <taxon>Viruses</taxon>
        <taxon>Duplodnaviria</taxon>
        <taxon>Heunggongvirae</taxon>
        <taxon>Uroviricota</taxon>
        <taxon>Caudoviricetes</taxon>
    </lineage>
</organism>
<name>A0A8S5TL83_9CAUD</name>